<evidence type="ECO:0000313" key="2">
    <source>
        <dbReference type="Proteomes" id="UP000245946"/>
    </source>
</evidence>
<dbReference type="Proteomes" id="UP000245946">
    <property type="component" value="Unassembled WGS sequence"/>
</dbReference>
<evidence type="ECO:0000313" key="1">
    <source>
        <dbReference type="EMBL" id="PWN95813.1"/>
    </source>
</evidence>
<dbReference type="STRING" id="58919.A0A316Z6M7"/>
<keyword evidence="2" id="KW-1185">Reference proteome</keyword>
<dbReference type="EMBL" id="KZ819302">
    <property type="protein sequence ID" value="PWN95813.1"/>
    <property type="molecule type" value="Genomic_DNA"/>
</dbReference>
<dbReference type="RefSeq" id="XP_025596092.1">
    <property type="nucleotide sequence ID" value="XM_025743175.1"/>
</dbReference>
<proteinExistence type="predicted"/>
<sequence>MPLELDKCERILRAFTVEGIPQKEEKEEEVPDGKGGILRKKRRVLKKIVSVPVPRGNAGAAARRKRLRRGKGG</sequence>
<protein>
    <submittedName>
        <fullName evidence="1">Uncharacterized protein</fullName>
    </submittedName>
</protein>
<accession>A0A316Z6M7</accession>
<organism evidence="1 2">
    <name type="scientific">Tilletiopsis washingtonensis</name>
    <dbReference type="NCBI Taxonomy" id="58919"/>
    <lineage>
        <taxon>Eukaryota</taxon>
        <taxon>Fungi</taxon>
        <taxon>Dikarya</taxon>
        <taxon>Basidiomycota</taxon>
        <taxon>Ustilaginomycotina</taxon>
        <taxon>Exobasidiomycetes</taxon>
        <taxon>Entylomatales</taxon>
        <taxon>Entylomatales incertae sedis</taxon>
        <taxon>Tilletiopsis</taxon>
    </lineage>
</organism>
<dbReference type="AlphaFoldDB" id="A0A316Z6M7"/>
<dbReference type="GeneID" id="37270719"/>
<name>A0A316Z6M7_9BASI</name>
<reference evidence="1 2" key="1">
    <citation type="journal article" date="2018" name="Mol. Biol. Evol.">
        <title>Broad Genomic Sampling Reveals a Smut Pathogenic Ancestry of the Fungal Clade Ustilaginomycotina.</title>
        <authorList>
            <person name="Kijpornyongpan T."/>
            <person name="Mondo S.J."/>
            <person name="Barry K."/>
            <person name="Sandor L."/>
            <person name="Lee J."/>
            <person name="Lipzen A."/>
            <person name="Pangilinan J."/>
            <person name="LaButti K."/>
            <person name="Hainaut M."/>
            <person name="Henrissat B."/>
            <person name="Grigoriev I.V."/>
            <person name="Spatafora J.W."/>
            <person name="Aime M.C."/>
        </authorList>
    </citation>
    <scope>NUCLEOTIDE SEQUENCE [LARGE SCALE GENOMIC DNA]</scope>
    <source>
        <strain evidence="1 2">MCA 4186</strain>
    </source>
</reference>
<gene>
    <name evidence="1" type="ORF">FA09DRAFT_331773</name>
</gene>